<proteinExistence type="predicted"/>
<evidence type="ECO:0000313" key="2">
    <source>
        <dbReference type="Proteomes" id="UP000242814"/>
    </source>
</evidence>
<dbReference type="Proteomes" id="UP000242814">
    <property type="component" value="Unassembled WGS sequence"/>
</dbReference>
<comment type="caution">
    <text evidence="1">The sequence shown here is derived from an EMBL/GenBank/DDBJ whole genome shotgun (WGS) entry which is preliminary data.</text>
</comment>
<accession>A0A1D2JGW5</accession>
<organism evidence="1 2">
    <name type="scientific">Paracoccidioides brasiliensis</name>
    <dbReference type="NCBI Taxonomy" id="121759"/>
    <lineage>
        <taxon>Eukaryota</taxon>
        <taxon>Fungi</taxon>
        <taxon>Dikarya</taxon>
        <taxon>Ascomycota</taxon>
        <taxon>Pezizomycotina</taxon>
        <taxon>Eurotiomycetes</taxon>
        <taxon>Eurotiomycetidae</taxon>
        <taxon>Onygenales</taxon>
        <taxon>Ajellomycetaceae</taxon>
        <taxon>Paracoccidioides</taxon>
    </lineage>
</organism>
<protein>
    <submittedName>
        <fullName evidence="1">Uncharacterized protein</fullName>
    </submittedName>
</protein>
<dbReference type="EMBL" id="LZYO01000102">
    <property type="protein sequence ID" value="ODH34486.1"/>
    <property type="molecule type" value="Genomic_DNA"/>
</dbReference>
<evidence type="ECO:0000313" key="1">
    <source>
        <dbReference type="EMBL" id="ODH34486.1"/>
    </source>
</evidence>
<name>A0A1D2JGW5_PARBR</name>
<dbReference type="AlphaFoldDB" id="A0A1D2JGW5"/>
<gene>
    <name evidence="1" type="ORF">ACO22_03085</name>
</gene>
<dbReference type="VEuPathDB" id="FungiDB:PADG_06443"/>
<reference evidence="1 2" key="1">
    <citation type="submission" date="2016-06" db="EMBL/GenBank/DDBJ databases">
        <authorList>
            <person name="Kjaerup R.B."/>
            <person name="Dalgaard T.S."/>
            <person name="Juul-Madsen H.R."/>
        </authorList>
    </citation>
    <scope>NUCLEOTIDE SEQUENCE [LARGE SCALE GENOMIC DNA]</scope>
    <source>
        <strain evidence="1 2">Pb300</strain>
    </source>
</reference>
<sequence>MSPFHSGARKDGRSLEVEAEGRLIIPNCKLLSSTMKISVGLVTVIARLSILASLSGILGETQVVETAGEN</sequence>